<sequence length="122" mass="14173">MIYADTDFFLALLKPNDWLKENAKKILNKYKDQITTSEVTFIELMLLAKRYNLDPIKITRSVMAICNIDDTKYLKAALYIREYNANVFDAFHAANCGGEIISSDNVYERLGIKRIDLRKVEE</sequence>
<feature type="domain" description="PIN" evidence="1">
    <location>
        <begin position="2"/>
        <end position="96"/>
    </location>
</feature>
<protein>
    <submittedName>
        <fullName evidence="2">PIN domain-containing protein</fullName>
    </submittedName>
</protein>
<dbReference type="Pfam" id="PF01850">
    <property type="entry name" value="PIN"/>
    <property type="match status" value="1"/>
</dbReference>
<name>A0A9E7MY09_THEAG</name>
<dbReference type="Proteomes" id="UP001055732">
    <property type="component" value="Chromosome"/>
</dbReference>
<dbReference type="InterPro" id="IPR002716">
    <property type="entry name" value="PIN_dom"/>
</dbReference>
<evidence type="ECO:0000259" key="1">
    <source>
        <dbReference type="Pfam" id="PF01850"/>
    </source>
</evidence>
<dbReference type="RefSeq" id="WP_253304924.1">
    <property type="nucleotide sequence ID" value="NZ_CP099582.1"/>
</dbReference>
<dbReference type="Gene3D" id="3.40.50.1010">
    <property type="entry name" value="5'-nuclease"/>
    <property type="match status" value="1"/>
</dbReference>
<keyword evidence="3" id="KW-1185">Reference proteome</keyword>
<dbReference type="InterPro" id="IPR029060">
    <property type="entry name" value="PIN-like_dom_sf"/>
</dbReference>
<dbReference type="EMBL" id="CP099582">
    <property type="protein sequence ID" value="USS40983.1"/>
    <property type="molecule type" value="Genomic_DNA"/>
</dbReference>
<reference evidence="2" key="1">
    <citation type="journal article" date="1998" name="Int. J. Syst. Bacteriol. 48 Pt">
        <title>Thermococcus guaymasensis sp. nov. and Thermococcus aggregans sp. nov., two novel thermophilic archaea isolated from the Guaymas Basin hydrothermal vent site.</title>
        <authorList>
            <person name="Canganella F."/>
            <person name="Jones W.J."/>
            <person name="Gambacorta A."/>
            <person name="Antranikian G."/>
        </authorList>
    </citation>
    <scope>NUCLEOTIDE SEQUENCE</scope>
    <source>
        <strain evidence="2">TY</strain>
    </source>
</reference>
<evidence type="ECO:0000313" key="3">
    <source>
        <dbReference type="Proteomes" id="UP001055732"/>
    </source>
</evidence>
<reference evidence="2" key="2">
    <citation type="submission" date="2022-06" db="EMBL/GenBank/DDBJ databases">
        <authorList>
            <person name="Park Y.-J."/>
        </authorList>
    </citation>
    <scope>NUCLEOTIDE SEQUENCE</scope>
    <source>
        <strain evidence="2">TY</strain>
    </source>
</reference>
<accession>A0A9E7MY09</accession>
<gene>
    <name evidence="2" type="ORF">NF865_01825</name>
</gene>
<dbReference type="AlphaFoldDB" id="A0A9E7MY09"/>
<evidence type="ECO:0000313" key="2">
    <source>
        <dbReference type="EMBL" id="USS40983.1"/>
    </source>
</evidence>
<organism evidence="2 3">
    <name type="scientific">Thermococcus aggregans</name>
    <dbReference type="NCBI Taxonomy" id="110163"/>
    <lineage>
        <taxon>Archaea</taxon>
        <taxon>Methanobacteriati</taxon>
        <taxon>Methanobacteriota</taxon>
        <taxon>Thermococci</taxon>
        <taxon>Thermococcales</taxon>
        <taxon>Thermococcaceae</taxon>
        <taxon>Thermococcus</taxon>
    </lineage>
</organism>
<dbReference type="SUPFAM" id="SSF88723">
    <property type="entry name" value="PIN domain-like"/>
    <property type="match status" value="1"/>
</dbReference>
<dbReference type="KEGG" id="tagg:NF865_01825"/>
<proteinExistence type="predicted"/>